<evidence type="ECO:0000259" key="2">
    <source>
        <dbReference type="Pfam" id="PF20058"/>
    </source>
</evidence>
<comment type="caution">
    <text evidence="3">The sequence shown here is derived from an EMBL/GenBank/DDBJ whole genome shotgun (WGS) entry which is preliminary data.</text>
</comment>
<evidence type="ECO:0000256" key="1">
    <source>
        <dbReference type="SAM" id="MobiDB-lite"/>
    </source>
</evidence>
<evidence type="ECO:0000313" key="3">
    <source>
        <dbReference type="EMBL" id="KAB1648835.1"/>
    </source>
</evidence>
<feature type="domain" description="DUF6457" evidence="2">
    <location>
        <begin position="6"/>
        <end position="84"/>
    </location>
</feature>
<dbReference type="AlphaFoldDB" id="A0A6H9WPS5"/>
<gene>
    <name evidence="3" type="ORF">F8O04_00580</name>
</gene>
<dbReference type="OrthoDB" id="4408226at2"/>
<protein>
    <recommendedName>
        <fullName evidence="2">DUF6457 domain-containing protein</fullName>
    </recommendedName>
</protein>
<dbReference type="InterPro" id="IPR045598">
    <property type="entry name" value="DUF6457"/>
</dbReference>
<feature type="compositionally biased region" description="Basic and acidic residues" evidence="1">
    <location>
        <begin position="149"/>
        <end position="161"/>
    </location>
</feature>
<accession>A0A6H9WPS5</accession>
<dbReference type="Proteomes" id="UP000431744">
    <property type="component" value="Unassembled WGS sequence"/>
</dbReference>
<dbReference type="Pfam" id="PF20058">
    <property type="entry name" value="DUF6457"/>
    <property type="match status" value="1"/>
</dbReference>
<name>A0A6H9WPS5_9MICO</name>
<evidence type="ECO:0000313" key="4">
    <source>
        <dbReference type="Proteomes" id="UP000431744"/>
    </source>
</evidence>
<feature type="compositionally biased region" description="Basic and acidic residues" evidence="1">
    <location>
        <begin position="127"/>
        <end position="138"/>
    </location>
</feature>
<organism evidence="3 4">
    <name type="scientific">Pseudoclavibacter endophyticus</name>
    <dbReference type="NCBI Taxonomy" id="1778590"/>
    <lineage>
        <taxon>Bacteria</taxon>
        <taxon>Bacillati</taxon>
        <taxon>Actinomycetota</taxon>
        <taxon>Actinomycetes</taxon>
        <taxon>Micrococcales</taxon>
        <taxon>Microbacteriaceae</taxon>
        <taxon>Pseudoclavibacter</taxon>
    </lineage>
</organism>
<feature type="region of interest" description="Disordered" evidence="1">
    <location>
        <begin position="80"/>
        <end position="178"/>
    </location>
</feature>
<sequence length="178" mass="17619">MSTMPPELEPWISELAPRLGLTGDDVPTQAVLDIARDVAHGAVRPGAPVSTFMVGLALGRGDLGSPEAGVEAVGEALAAWEQRAQGDGNGSDRNGGKDSERDATSAESSASDAERGVAYDEAGVAEGETRIADGKADAGDTASAGITDGRTEAGGGDRGDVEEADAAGVVGDLDGGAA</sequence>
<keyword evidence="4" id="KW-1185">Reference proteome</keyword>
<reference evidence="3 4" key="1">
    <citation type="submission" date="2019-09" db="EMBL/GenBank/DDBJ databases">
        <title>Phylogeny of genus Pseudoclavibacter and closely related genus.</title>
        <authorList>
            <person name="Li Y."/>
        </authorList>
    </citation>
    <scope>NUCLEOTIDE SEQUENCE [LARGE SCALE GENOMIC DNA]</scope>
    <source>
        <strain evidence="3 4">EGI 60007</strain>
    </source>
</reference>
<proteinExistence type="predicted"/>
<feature type="compositionally biased region" description="Basic and acidic residues" evidence="1">
    <location>
        <begin position="94"/>
        <end position="104"/>
    </location>
</feature>
<dbReference type="EMBL" id="WBJY01000001">
    <property type="protein sequence ID" value="KAB1648835.1"/>
    <property type="molecule type" value="Genomic_DNA"/>
</dbReference>